<name>A0AAV0LVZ9_9ROSI</name>
<feature type="domain" description="Protein N-terminal glutamine amidohydrolase alpha beta roll" evidence="9">
    <location>
        <begin position="20"/>
        <end position="224"/>
    </location>
</feature>
<accession>A0AAV0LVZ9</accession>
<dbReference type="PANTHER" id="PTHR13035:SF0">
    <property type="entry name" value="PROTEIN N-TERMINAL GLUTAMINE AMIDOHYDROLASE"/>
    <property type="match status" value="1"/>
</dbReference>
<evidence type="ECO:0000313" key="11">
    <source>
        <dbReference type="Proteomes" id="UP001154282"/>
    </source>
</evidence>
<evidence type="ECO:0000256" key="5">
    <source>
        <dbReference type="ARBA" id="ARBA00022801"/>
    </source>
</evidence>
<evidence type="ECO:0000256" key="7">
    <source>
        <dbReference type="ARBA" id="ARBA00048768"/>
    </source>
</evidence>
<dbReference type="Proteomes" id="UP001154282">
    <property type="component" value="Unassembled WGS sequence"/>
</dbReference>
<dbReference type="Gene3D" id="3.10.620.10">
    <property type="entry name" value="Protein N-terminal glutamine amidohydrolase, alpha beta roll"/>
    <property type="match status" value="1"/>
</dbReference>
<comment type="subunit">
    <text evidence="2 8">Monomer.</text>
</comment>
<evidence type="ECO:0000259" key="9">
    <source>
        <dbReference type="Pfam" id="PF09764"/>
    </source>
</evidence>
<dbReference type="InterPro" id="IPR037132">
    <property type="entry name" value="N_Gln_amidohydro_ab_roll_sf"/>
</dbReference>
<dbReference type="EMBL" id="CAMGYJ010000006">
    <property type="protein sequence ID" value="CAI0438295.1"/>
    <property type="molecule type" value="Genomic_DNA"/>
</dbReference>
<reference evidence="10" key="1">
    <citation type="submission" date="2022-08" db="EMBL/GenBank/DDBJ databases">
        <authorList>
            <person name="Gutierrez-Valencia J."/>
        </authorList>
    </citation>
    <scope>NUCLEOTIDE SEQUENCE</scope>
</reference>
<evidence type="ECO:0000256" key="1">
    <source>
        <dbReference type="ARBA" id="ARBA00008985"/>
    </source>
</evidence>
<dbReference type="GO" id="GO:0070773">
    <property type="term" value="F:protein-N-terminal glutamine amidohydrolase activity"/>
    <property type="evidence" value="ECO:0007669"/>
    <property type="project" value="UniProtKB-UniRule"/>
</dbReference>
<dbReference type="Pfam" id="PF09764">
    <property type="entry name" value="Nt_Gln_amidase"/>
    <property type="match status" value="1"/>
</dbReference>
<comment type="function">
    <text evidence="8">Mediates the side-chain deamidation of N-terminal glutamine residues to glutamate, an important step in N-end rule pathway of protein degradation. Conversion of the resulting N-terminal glutamine to glutamate renders the protein susceptible to arginylation, polyubiquitination and degradation as specified by the N-end rule. Does not act on substrates with internal or C-terminal glutamine and does not act on non-glutamine residues in any position.</text>
</comment>
<evidence type="ECO:0000256" key="6">
    <source>
        <dbReference type="ARBA" id="ARBA00029677"/>
    </source>
</evidence>
<comment type="similarity">
    <text evidence="1 8">Belongs to the NTAQ1 family.</text>
</comment>
<protein>
    <recommendedName>
        <fullName evidence="4 8">Protein N-terminal glutamine amidohydrolase</fullName>
        <ecNumber evidence="3 8">3.5.1.122</ecNumber>
    </recommendedName>
    <alternativeName>
        <fullName evidence="6 8">Protein NH2-terminal glutamine deamidase</fullName>
    </alternativeName>
</protein>
<dbReference type="InterPro" id="IPR039733">
    <property type="entry name" value="NTAQ1"/>
</dbReference>
<gene>
    <name evidence="10" type="ORF">LITE_LOCUS25764</name>
</gene>
<organism evidence="10 11">
    <name type="scientific">Linum tenue</name>
    <dbReference type="NCBI Taxonomy" id="586396"/>
    <lineage>
        <taxon>Eukaryota</taxon>
        <taxon>Viridiplantae</taxon>
        <taxon>Streptophyta</taxon>
        <taxon>Embryophyta</taxon>
        <taxon>Tracheophyta</taxon>
        <taxon>Spermatophyta</taxon>
        <taxon>Magnoliopsida</taxon>
        <taxon>eudicotyledons</taxon>
        <taxon>Gunneridae</taxon>
        <taxon>Pentapetalae</taxon>
        <taxon>rosids</taxon>
        <taxon>fabids</taxon>
        <taxon>Malpighiales</taxon>
        <taxon>Linaceae</taxon>
        <taxon>Linum</taxon>
    </lineage>
</organism>
<dbReference type="GO" id="GO:0005829">
    <property type="term" value="C:cytosol"/>
    <property type="evidence" value="ECO:0007669"/>
    <property type="project" value="TreeGrafter"/>
</dbReference>
<comment type="caution">
    <text evidence="10">The sequence shown here is derived from an EMBL/GenBank/DDBJ whole genome shotgun (WGS) entry which is preliminary data.</text>
</comment>
<dbReference type="GO" id="GO:0008418">
    <property type="term" value="F:protein-N-terminal asparagine amidohydrolase activity"/>
    <property type="evidence" value="ECO:0007669"/>
    <property type="project" value="UniProtKB-UniRule"/>
</dbReference>
<keyword evidence="5 8" id="KW-0378">Hydrolase</keyword>
<dbReference type="EC" id="3.5.1.122" evidence="3 8"/>
<evidence type="ECO:0000313" key="10">
    <source>
        <dbReference type="EMBL" id="CAI0438295.1"/>
    </source>
</evidence>
<sequence>MATESSEATSSSEAISEFIHTPFYCEENIYFLCKKLCENGKANADGSDLFVVFISNEKKAIPLWNQKASTRADGVVLWDYHVILIQRKRDGDDDETSSTLVWDMDSSLPFPSPLDSYLSETTRPSFELFSDFQRFYRVVHAPVFLRGFASDRSHMKDSAGNWNAQPPAYEPVVAEDGTVNNLKEYMDIHAPTETVAIDELTKMVLRQDQKHGVVLKESQVKEFFSQLNVTNALSD</sequence>
<comment type="catalytic activity">
    <reaction evidence="7 8">
        <text>N-terminal L-glutaminyl-[protein] + H2O = N-terminal L-glutamyl-[protein] + NH4(+)</text>
        <dbReference type="Rhea" id="RHEA:50680"/>
        <dbReference type="Rhea" id="RHEA-COMP:12668"/>
        <dbReference type="Rhea" id="RHEA-COMP:12777"/>
        <dbReference type="ChEBI" id="CHEBI:15377"/>
        <dbReference type="ChEBI" id="CHEBI:28938"/>
        <dbReference type="ChEBI" id="CHEBI:64721"/>
        <dbReference type="ChEBI" id="CHEBI:64722"/>
        <dbReference type="EC" id="3.5.1.122"/>
    </reaction>
</comment>
<dbReference type="FunFam" id="3.10.620.10:FF:000001">
    <property type="entry name" value="Blast:Protein N-terminal glutamine amidohydrolase"/>
    <property type="match status" value="1"/>
</dbReference>
<dbReference type="AlphaFoldDB" id="A0AAV0LVZ9"/>
<evidence type="ECO:0000256" key="3">
    <source>
        <dbReference type="ARBA" id="ARBA00012718"/>
    </source>
</evidence>
<evidence type="ECO:0000256" key="2">
    <source>
        <dbReference type="ARBA" id="ARBA00011245"/>
    </source>
</evidence>
<evidence type="ECO:0000256" key="8">
    <source>
        <dbReference type="RuleBase" id="RU367082"/>
    </source>
</evidence>
<dbReference type="GO" id="GO:0005634">
    <property type="term" value="C:nucleus"/>
    <property type="evidence" value="ECO:0007669"/>
    <property type="project" value="TreeGrafter"/>
</dbReference>
<keyword evidence="11" id="KW-1185">Reference proteome</keyword>
<dbReference type="InterPro" id="IPR023128">
    <property type="entry name" value="Prot_N_Gln_amidohydro_ab_roll"/>
</dbReference>
<dbReference type="PANTHER" id="PTHR13035">
    <property type="entry name" value="PROTEIN N-TERMINAL GLUTAMINE AMIDOHYDROLASE"/>
    <property type="match status" value="1"/>
</dbReference>
<evidence type="ECO:0000256" key="4">
    <source>
        <dbReference type="ARBA" id="ARBA00021247"/>
    </source>
</evidence>
<proteinExistence type="inferred from homology"/>